<feature type="compositionally biased region" description="Basic and acidic residues" evidence="1">
    <location>
        <begin position="84"/>
        <end position="96"/>
    </location>
</feature>
<evidence type="ECO:0000313" key="2">
    <source>
        <dbReference type="EMBL" id="KAF3949537.1"/>
    </source>
</evidence>
<protein>
    <submittedName>
        <fullName evidence="2">Uncharacterized protein</fullName>
    </submittedName>
</protein>
<feature type="compositionally biased region" description="Basic and acidic residues" evidence="1">
    <location>
        <begin position="104"/>
        <end position="119"/>
    </location>
</feature>
<sequence>MGGCAGKPTRSDVHKESIPTEDPAHANKVEGEAIPQESQNGGESQKEAPLVDLSNPKEEETKEKGGNDSSEPKTDEAVPVSVEAGKETAKTTEGKVEVPAANNSEEKKVGAGNETKKPVEGQAEANVQKPDANTKSDAALATV</sequence>
<gene>
    <name evidence="2" type="ORF">CMV_024602</name>
</gene>
<dbReference type="OrthoDB" id="1933276at2759"/>
<accession>A0A8J4QDZ8</accession>
<organism evidence="2 3">
    <name type="scientific">Castanea mollissima</name>
    <name type="common">Chinese chestnut</name>
    <dbReference type="NCBI Taxonomy" id="60419"/>
    <lineage>
        <taxon>Eukaryota</taxon>
        <taxon>Viridiplantae</taxon>
        <taxon>Streptophyta</taxon>
        <taxon>Embryophyta</taxon>
        <taxon>Tracheophyta</taxon>
        <taxon>Spermatophyta</taxon>
        <taxon>Magnoliopsida</taxon>
        <taxon>eudicotyledons</taxon>
        <taxon>Gunneridae</taxon>
        <taxon>Pentapetalae</taxon>
        <taxon>rosids</taxon>
        <taxon>fabids</taxon>
        <taxon>Fagales</taxon>
        <taxon>Fagaceae</taxon>
        <taxon>Castanea</taxon>
    </lineage>
</organism>
<name>A0A8J4QDZ8_9ROSI</name>
<feature type="region of interest" description="Disordered" evidence="1">
    <location>
        <begin position="1"/>
        <end position="143"/>
    </location>
</feature>
<feature type="compositionally biased region" description="Basic and acidic residues" evidence="1">
    <location>
        <begin position="55"/>
        <end position="76"/>
    </location>
</feature>
<evidence type="ECO:0000256" key="1">
    <source>
        <dbReference type="SAM" id="MobiDB-lite"/>
    </source>
</evidence>
<reference evidence="2" key="1">
    <citation type="submission" date="2020-03" db="EMBL/GenBank/DDBJ databases">
        <title>Castanea mollissima Vanexum genome sequencing.</title>
        <authorList>
            <person name="Staton M."/>
        </authorList>
    </citation>
    <scope>NUCLEOTIDE SEQUENCE</scope>
    <source>
        <tissue evidence="2">Leaf</tissue>
    </source>
</reference>
<dbReference type="AlphaFoldDB" id="A0A8J4QDZ8"/>
<dbReference type="Proteomes" id="UP000737018">
    <property type="component" value="Unassembled WGS sequence"/>
</dbReference>
<dbReference type="EMBL" id="JRKL02006023">
    <property type="protein sequence ID" value="KAF3949537.1"/>
    <property type="molecule type" value="Genomic_DNA"/>
</dbReference>
<evidence type="ECO:0000313" key="3">
    <source>
        <dbReference type="Proteomes" id="UP000737018"/>
    </source>
</evidence>
<keyword evidence="3" id="KW-1185">Reference proteome</keyword>
<proteinExistence type="predicted"/>
<feature type="compositionally biased region" description="Basic and acidic residues" evidence="1">
    <location>
        <begin position="9"/>
        <end position="31"/>
    </location>
</feature>
<comment type="caution">
    <text evidence="2">The sequence shown here is derived from an EMBL/GenBank/DDBJ whole genome shotgun (WGS) entry which is preliminary data.</text>
</comment>